<dbReference type="Gene3D" id="3.40.50.12780">
    <property type="entry name" value="N-terminal domain of ligase-like"/>
    <property type="match status" value="1"/>
</dbReference>
<dbReference type="OrthoDB" id="580775at2"/>
<dbReference type="PANTHER" id="PTHR43845">
    <property type="entry name" value="BLR5969 PROTEIN"/>
    <property type="match status" value="1"/>
</dbReference>
<reference evidence="2 3" key="1">
    <citation type="submission" date="2016-10" db="EMBL/GenBank/DDBJ databases">
        <authorList>
            <person name="Varghese N."/>
            <person name="Submissions S."/>
        </authorList>
    </citation>
    <scope>NUCLEOTIDE SEQUENCE [LARGE SCALE GENOMIC DNA]</scope>
    <source>
        <strain evidence="2 3">DSM 21822</strain>
    </source>
</reference>
<keyword evidence="2" id="KW-0436">Ligase</keyword>
<evidence type="ECO:0000259" key="1">
    <source>
        <dbReference type="Pfam" id="PF00501"/>
    </source>
</evidence>
<dbReference type="SUPFAM" id="SSF56801">
    <property type="entry name" value="Acetyl-CoA synthetase-like"/>
    <property type="match status" value="1"/>
</dbReference>
<name>A0A1I4A862_9HYPH</name>
<dbReference type="Gene3D" id="3.30.300.30">
    <property type="match status" value="1"/>
</dbReference>
<sequence>MSVSYDALEMRDPAERERDLFARLPEFLRKASANAPGLAKWLAGVDLDAVGDRAQLAALPVLRKTELMAFQAENPPFGGFANLAALKGGRVFQSPGPLWEPQGLGADPWASARAFHAAGIRPGDIVHNAFAYHMTPGGFILDEGARALGCMVFPAGTGNTDMQVEAAATLRPSVYCGTPDFLKVMLDRAGEMGKDLSCFRLGLVSAGALFPSLRAEYAGRGVTVLQCYATAEFGVIAYETAAEDGTPHPGMVVNENLIVEIVRPGTGDPVPEGEVGELVVTSFNPDYPLVRLGTGDLSAVLPGRSPCGRTNTRIKGWMGRADQRTKVKGMFVDPKQIAEIVRRHPEVAKARLVVVRDGERDAMTLHVEPASGHPIELKPVEASLREITRMGGGVVLAEAGSLPNDGKVISDERDYSG</sequence>
<dbReference type="RefSeq" id="WP_149760793.1">
    <property type="nucleotide sequence ID" value="NZ_BSPE01000039.1"/>
</dbReference>
<dbReference type="Proteomes" id="UP000323300">
    <property type="component" value="Unassembled WGS sequence"/>
</dbReference>
<evidence type="ECO:0000313" key="2">
    <source>
        <dbReference type="EMBL" id="SFK52504.1"/>
    </source>
</evidence>
<dbReference type="InterPro" id="IPR045851">
    <property type="entry name" value="AMP-bd_C_sf"/>
</dbReference>
<dbReference type="GO" id="GO:0016874">
    <property type="term" value="F:ligase activity"/>
    <property type="evidence" value="ECO:0007669"/>
    <property type="project" value="UniProtKB-KW"/>
</dbReference>
<dbReference type="AlphaFoldDB" id="A0A1I4A862"/>
<organism evidence="2 3">
    <name type="scientific">Neomesorhizobium albiziae</name>
    <dbReference type="NCBI Taxonomy" id="335020"/>
    <lineage>
        <taxon>Bacteria</taxon>
        <taxon>Pseudomonadati</taxon>
        <taxon>Pseudomonadota</taxon>
        <taxon>Alphaproteobacteria</taxon>
        <taxon>Hyphomicrobiales</taxon>
        <taxon>Phyllobacteriaceae</taxon>
        <taxon>Neomesorhizobium</taxon>
    </lineage>
</organism>
<accession>A0A1I4A862</accession>
<keyword evidence="3" id="KW-1185">Reference proteome</keyword>
<protein>
    <submittedName>
        <fullName evidence="2">Phenylacetate-CoA ligase</fullName>
    </submittedName>
</protein>
<dbReference type="InterPro" id="IPR042099">
    <property type="entry name" value="ANL_N_sf"/>
</dbReference>
<dbReference type="PANTHER" id="PTHR43845:SF1">
    <property type="entry name" value="BLR5969 PROTEIN"/>
    <property type="match status" value="1"/>
</dbReference>
<gene>
    <name evidence="2" type="ORF">SAMN04488498_107204</name>
</gene>
<dbReference type="InterPro" id="IPR000873">
    <property type="entry name" value="AMP-dep_synth/lig_dom"/>
</dbReference>
<dbReference type="EMBL" id="FOSL01000007">
    <property type="protein sequence ID" value="SFK52504.1"/>
    <property type="molecule type" value="Genomic_DNA"/>
</dbReference>
<evidence type="ECO:0000313" key="3">
    <source>
        <dbReference type="Proteomes" id="UP000323300"/>
    </source>
</evidence>
<feature type="domain" description="AMP-dependent synthetase/ligase" evidence="1">
    <location>
        <begin position="149"/>
        <end position="281"/>
    </location>
</feature>
<dbReference type="Pfam" id="PF00501">
    <property type="entry name" value="AMP-binding"/>
    <property type="match status" value="1"/>
</dbReference>
<proteinExistence type="predicted"/>